<keyword evidence="2" id="KW-1133">Transmembrane helix</keyword>
<keyword evidence="2" id="KW-0812">Transmembrane</keyword>
<evidence type="ECO:0000313" key="3">
    <source>
        <dbReference type="EMBL" id="ORY81970.1"/>
    </source>
</evidence>
<feature type="transmembrane region" description="Helical" evidence="2">
    <location>
        <begin position="187"/>
        <end position="214"/>
    </location>
</feature>
<feature type="transmembrane region" description="Helical" evidence="2">
    <location>
        <begin position="271"/>
        <end position="296"/>
    </location>
</feature>
<sequence length="489" mass="53450">MTNEVLSYAPIQLSDSALKAINDSGMAVAAISLAVGVFMLLIIAIQYYRFPKQVLKLCSSGPTMLLYASLVASIPFSVFWIVSCSPAASNKVACEISMWAIVFFLNLIIGFLTVMLLLCAFLLSPWPKLAGCYYRNWYLCFFFFLSLGLSLVGIFTGTFGYLVDQDTCWVIATKTYDTELEETRAKYVMLVIMIYGPLYASLFLNLGLFAYVVVRLNKVWEDRSNLGVQSTQDFSRALTRRVAFIPVAIGTHALLVIGGDLPITYKTTTAMFMSFFCNYIGFSSFTICVAMCAALIDPGFRKILRLNHAAVARAAELEAGGRISYVGSYKYMDGNTKHASTDSPAEIAMMPTSPTSPNSPFSQTSSSASTTTRSSRKWIPAISAHELPELAPARMDPLPQIPSPIARSPQIPATIRTFEFMESVGSSWVTAPVLPGRQDSLTVSMLPAVTLLAAPPVMAAQGRIWEPNFPSALMVEDEELVVPAIRPGA</sequence>
<comment type="caution">
    <text evidence="3">The sequence shown here is derived from an EMBL/GenBank/DDBJ whole genome shotgun (WGS) entry which is preliminary data.</text>
</comment>
<accession>A0A1Y2FDH2</accession>
<protein>
    <recommendedName>
        <fullName evidence="5">G-protein coupled receptors family 2 profile 2 domain-containing protein</fullName>
    </recommendedName>
</protein>
<gene>
    <name evidence="3" type="ORF">BCR37DRAFT_24524</name>
</gene>
<evidence type="ECO:0008006" key="5">
    <source>
        <dbReference type="Google" id="ProtNLM"/>
    </source>
</evidence>
<feature type="transmembrane region" description="Helical" evidence="2">
    <location>
        <begin position="136"/>
        <end position="155"/>
    </location>
</feature>
<feature type="transmembrane region" description="Helical" evidence="2">
    <location>
        <begin position="26"/>
        <end position="45"/>
    </location>
</feature>
<dbReference type="GeneID" id="63783183"/>
<keyword evidence="4" id="KW-1185">Reference proteome</keyword>
<keyword evidence="2" id="KW-0472">Membrane</keyword>
<feature type="region of interest" description="Disordered" evidence="1">
    <location>
        <begin position="336"/>
        <end position="376"/>
    </location>
</feature>
<evidence type="ECO:0000256" key="2">
    <source>
        <dbReference type="SAM" id="Phobius"/>
    </source>
</evidence>
<dbReference type="Proteomes" id="UP000193685">
    <property type="component" value="Unassembled WGS sequence"/>
</dbReference>
<evidence type="ECO:0000313" key="4">
    <source>
        <dbReference type="Proteomes" id="UP000193685"/>
    </source>
</evidence>
<feature type="compositionally biased region" description="Low complexity" evidence="1">
    <location>
        <begin position="351"/>
        <end position="373"/>
    </location>
</feature>
<organism evidence="3 4">
    <name type="scientific">Protomyces lactucae-debilis</name>
    <dbReference type="NCBI Taxonomy" id="2754530"/>
    <lineage>
        <taxon>Eukaryota</taxon>
        <taxon>Fungi</taxon>
        <taxon>Dikarya</taxon>
        <taxon>Ascomycota</taxon>
        <taxon>Taphrinomycotina</taxon>
        <taxon>Taphrinomycetes</taxon>
        <taxon>Taphrinales</taxon>
        <taxon>Protomycetaceae</taxon>
        <taxon>Protomyces</taxon>
    </lineage>
</organism>
<feature type="transmembrane region" description="Helical" evidence="2">
    <location>
        <begin position="100"/>
        <end position="124"/>
    </location>
</feature>
<evidence type="ECO:0000256" key="1">
    <source>
        <dbReference type="SAM" id="MobiDB-lite"/>
    </source>
</evidence>
<dbReference type="EMBL" id="MCFI01000010">
    <property type="protein sequence ID" value="ORY81970.1"/>
    <property type="molecule type" value="Genomic_DNA"/>
</dbReference>
<feature type="transmembrane region" description="Helical" evidence="2">
    <location>
        <begin position="65"/>
        <end position="88"/>
    </location>
</feature>
<name>A0A1Y2FDH2_PROLT</name>
<dbReference type="RefSeq" id="XP_040725104.1">
    <property type="nucleotide sequence ID" value="XM_040866584.1"/>
</dbReference>
<proteinExistence type="predicted"/>
<dbReference type="AlphaFoldDB" id="A0A1Y2FDH2"/>
<feature type="transmembrane region" description="Helical" evidence="2">
    <location>
        <begin position="242"/>
        <end position="265"/>
    </location>
</feature>
<reference evidence="3 4" key="1">
    <citation type="submission" date="2016-07" db="EMBL/GenBank/DDBJ databases">
        <title>Pervasive Adenine N6-methylation of Active Genes in Fungi.</title>
        <authorList>
            <consortium name="DOE Joint Genome Institute"/>
            <person name="Mondo S.J."/>
            <person name="Dannebaum R.O."/>
            <person name="Kuo R.C."/>
            <person name="Labutti K."/>
            <person name="Haridas S."/>
            <person name="Kuo A."/>
            <person name="Salamov A."/>
            <person name="Ahrendt S.R."/>
            <person name="Lipzen A."/>
            <person name="Sullivan W."/>
            <person name="Andreopoulos W.B."/>
            <person name="Clum A."/>
            <person name="Lindquist E."/>
            <person name="Daum C."/>
            <person name="Ramamoorthy G.K."/>
            <person name="Gryganskyi A."/>
            <person name="Culley D."/>
            <person name="Magnuson J.K."/>
            <person name="James T.Y."/>
            <person name="O'Malley M.A."/>
            <person name="Stajich J.E."/>
            <person name="Spatafora J.W."/>
            <person name="Visel A."/>
            <person name="Grigoriev I.V."/>
        </authorList>
    </citation>
    <scope>NUCLEOTIDE SEQUENCE [LARGE SCALE GENOMIC DNA]</scope>
    <source>
        <strain evidence="3 4">12-1054</strain>
    </source>
</reference>